<dbReference type="InterPro" id="IPR020635">
    <property type="entry name" value="Tyr_kinase_cat_dom"/>
</dbReference>
<dbReference type="EMBL" id="JBICBT010000177">
    <property type="protein sequence ID" value="KAL3121773.1"/>
    <property type="molecule type" value="Genomic_DNA"/>
</dbReference>
<dbReference type="Gene3D" id="3.30.200.20">
    <property type="entry name" value="Phosphorylase Kinase, domain 1"/>
    <property type="match status" value="1"/>
</dbReference>
<evidence type="ECO:0000256" key="7">
    <source>
        <dbReference type="ARBA" id="ARBA00023170"/>
    </source>
</evidence>
<keyword evidence="7" id="KW-0675">Receptor</keyword>
<dbReference type="InterPro" id="IPR000719">
    <property type="entry name" value="Prot_kinase_dom"/>
</dbReference>
<evidence type="ECO:0000259" key="10">
    <source>
        <dbReference type="PROSITE" id="PS50011"/>
    </source>
</evidence>
<evidence type="ECO:0000313" key="11">
    <source>
        <dbReference type="EMBL" id="KAL3121773.1"/>
    </source>
</evidence>
<comment type="subcellular location">
    <subcellularLocation>
        <location evidence="1">Cell membrane</location>
        <topology evidence="1">Single-pass membrane protein</topology>
    </subcellularLocation>
</comment>
<dbReference type="Gene3D" id="1.10.510.10">
    <property type="entry name" value="Transferase(Phosphotransferase) domain 1"/>
    <property type="match status" value="1"/>
</dbReference>
<dbReference type="Pfam" id="PF07714">
    <property type="entry name" value="PK_Tyr_Ser-Thr"/>
    <property type="match status" value="1"/>
</dbReference>
<keyword evidence="2 9" id="KW-0812">Transmembrane</keyword>
<evidence type="ECO:0000256" key="8">
    <source>
        <dbReference type="ARBA" id="ARBA00023180"/>
    </source>
</evidence>
<dbReference type="PANTHER" id="PTHR24416">
    <property type="entry name" value="TYROSINE-PROTEIN KINASE RECEPTOR"/>
    <property type="match status" value="1"/>
</dbReference>
<dbReference type="PANTHER" id="PTHR24416:SF349">
    <property type="entry name" value="TYROSINE-PROTEIN KINASE RYK"/>
    <property type="match status" value="1"/>
</dbReference>
<dbReference type="CDD" id="cd00192">
    <property type="entry name" value="PTKc"/>
    <property type="match status" value="1"/>
</dbReference>
<dbReference type="PROSITE" id="PS00109">
    <property type="entry name" value="PROTEIN_KINASE_TYR"/>
    <property type="match status" value="1"/>
</dbReference>
<dbReference type="InterPro" id="IPR008266">
    <property type="entry name" value="Tyr_kinase_AS"/>
</dbReference>
<dbReference type="InterPro" id="IPR050122">
    <property type="entry name" value="RTK"/>
</dbReference>
<dbReference type="Proteomes" id="UP001620626">
    <property type="component" value="Unassembled WGS sequence"/>
</dbReference>
<evidence type="ECO:0000256" key="2">
    <source>
        <dbReference type="ARBA" id="ARBA00022692"/>
    </source>
</evidence>
<keyword evidence="6 9" id="KW-0472">Membrane</keyword>
<dbReference type="PRINTS" id="PR00109">
    <property type="entry name" value="TYRKINASE"/>
</dbReference>
<dbReference type="SUPFAM" id="SSF56112">
    <property type="entry name" value="Protein kinase-like (PK-like)"/>
    <property type="match status" value="1"/>
</dbReference>
<accession>A0ABD2M2M6</accession>
<keyword evidence="12" id="KW-1185">Reference proteome</keyword>
<dbReference type="InterPro" id="IPR011009">
    <property type="entry name" value="Kinase-like_dom_sf"/>
</dbReference>
<keyword evidence="4" id="KW-0130">Cell adhesion</keyword>
<proteinExistence type="predicted"/>
<dbReference type="AlphaFoldDB" id="A0ABD2M2M6"/>
<keyword evidence="5 9" id="KW-1133">Transmembrane helix</keyword>
<evidence type="ECO:0000256" key="9">
    <source>
        <dbReference type="SAM" id="Phobius"/>
    </source>
</evidence>
<evidence type="ECO:0000313" key="12">
    <source>
        <dbReference type="Proteomes" id="UP001620626"/>
    </source>
</evidence>
<comment type="caution">
    <text evidence="11">The sequence shown here is derived from an EMBL/GenBank/DDBJ whole genome shotgun (WGS) entry which is preliminary data.</text>
</comment>
<dbReference type="GO" id="GO:0007155">
    <property type="term" value="P:cell adhesion"/>
    <property type="evidence" value="ECO:0007669"/>
    <property type="project" value="UniProtKB-KW"/>
</dbReference>
<feature type="domain" description="Protein kinase" evidence="10">
    <location>
        <begin position="556"/>
        <end position="860"/>
    </location>
</feature>
<feature type="transmembrane region" description="Helical" evidence="9">
    <location>
        <begin position="480"/>
        <end position="505"/>
    </location>
</feature>
<sequence>MQSTESAAISDDETNVPCRLPSRVFVLLLLAIPPASPRLSNASSSSSSELCSAHFPPAIFPNAFLDCPSLKAFLRSEDGQHHNVSSLRLDCEGKDEAQQRVLDRLTEENAFRWLKNLSLVNCGPFSARFSRLSQLEELDFGLSELTRLDWQRIGSTHLHLLKLGHFSAVGGCEECHNKWLMEQQKMFWPNPIFPQLPEHIAFTAPLPTNCSFAHCPNESVQFAEKVVRSRLGASLRLRCHFETQNELAKDRFESNSTLANDHKAFVWPFSNFENERQWEEKPINGGDVDLVVGSLNRHHLGLVACRCWHCNSPRFDVAELRFWTPLSISVNVAVYGERTVEQSLLVHGYPLESLRLGVRFLPHNSTEWHEFSAKENEMLTFFNGSLLIRSELAHSHFFLRYFSIGIHECTDCRHSQVGGAFEFEVCREVTTENEQPKDSEGISLSECAESVVVQLQPTKHPKSNGTGAIGSNSGAKLNPFILWIFIILFLILLLLAIGAITRTAVKEKRMKGKRGWRTRGHSQSTAETSVPLYSLSHCPSLPQQRHNLRVIDSRNLQLNQCIGNGAFGAVYEAIWTESEEKADGELGTSKGTKLAEHSKGIEQRDARKVAMKFLTNVNFGAMEKEAALLSRLDHPNVLRMFGISYLKGEIALVLELMNCGDLRSFILERAPSHGEYTKFPPALNYLELVDIAIQVAEGLCYLVLRQVVHRDLAARNCLVSGESDHRCRNATLRPPIRVKISDFGMSRSLYSSMDYYKMSSKSTVPIRWTAPECLSNGKYTHQSDIWSFGVLLFELFSYGEMPFGAFFSNENVWSALKNGAVPNVPERCSTEMAELMRKCWERIAEKRISAEEALGTLKDIRRKETEGKQHGC</sequence>
<name>A0ABD2M2M6_9BILA</name>
<evidence type="ECO:0000256" key="5">
    <source>
        <dbReference type="ARBA" id="ARBA00022989"/>
    </source>
</evidence>
<keyword evidence="3" id="KW-0732">Signal</keyword>
<dbReference type="GO" id="GO:0005886">
    <property type="term" value="C:plasma membrane"/>
    <property type="evidence" value="ECO:0007669"/>
    <property type="project" value="UniProtKB-SubCell"/>
</dbReference>
<evidence type="ECO:0000256" key="3">
    <source>
        <dbReference type="ARBA" id="ARBA00022729"/>
    </source>
</evidence>
<organism evidence="11 12">
    <name type="scientific">Heterodera trifolii</name>
    <dbReference type="NCBI Taxonomy" id="157864"/>
    <lineage>
        <taxon>Eukaryota</taxon>
        <taxon>Metazoa</taxon>
        <taxon>Ecdysozoa</taxon>
        <taxon>Nematoda</taxon>
        <taxon>Chromadorea</taxon>
        <taxon>Rhabditida</taxon>
        <taxon>Tylenchina</taxon>
        <taxon>Tylenchomorpha</taxon>
        <taxon>Tylenchoidea</taxon>
        <taxon>Heteroderidae</taxon>
        <taxon>Heteroderinae</taxon>
        <taxon>Heterodera</taxon>
    </lineage>
</organism>
<dbReference type="PROSITE" id="PS50011">
    <property type="entry name" value="PROTEIN_KINASE_DOM"/>
    <property type="match status" value="1"/>
</dbReference>
<evidence type="ECO:0000256" key="4">
    <source>
        <dbReference type="ARBA" id="ARBA00022889"/>
    </source>
</evidence>
<evidence type="ECO:0000256" key="6">
    <source>
        <dbReference type="ARBA" id="ARBA00023136"/>
    </source>
</evidence>
<evidence type="ECO:0000256" key="1">
    <source>
        <dbReference type="ARBA" id="ARBA00004162"/>
    </source>
</evidence>
<dbReference type="SMART" id="SM00219">
    <property type="entry name" value="TyrKc"/>
    <property type="match status" value="1"/>
</dbReference>
<keyword evidence="8" id="KW-0325">Glycoprotein</keyword>
<reference evidence="11 12" key="1">
    <citation type="submission" date="2024-10" db="EMBL/GenBank/DDBJ databases">
        <authorList>
            <person name="Kim D."/>
        </authorList>
    </citation>
    <scope>NUCLEOTIDE SEQUENCE [LARGE SCALE GENOMIC DNA]</scope>
    <source>
        <strain evidence="11">BH-2024</strain>
    </source>
</reference>
<gene>
    <name evidence="11" type="ORF">niasHT_002001</name>
</gene>
<protein>
    <recommendedName>
        <fullName evidence="10">Protein kinase domain-containing protein</fullName>
    </recommendedName>
</protein>
<dbReference type="InterPro" id="IPR001245">
    <property type="entry name" value="Ser-Thr/Tyr_kinase_cat_dom"/>
</dbReference>